<dbReference type="InterPro" id="IPR025391">
    <property type="entry name" value="DUF4123"/>
</dbReference>
<name>A0A0M0HZX5_9VIBR</name>
<dbReference type="PATRIC" id="fig|171383.3.peg.2486"/>
<reference evidence="3" key="1">
    <citation type="submission" date="2015-08" db="EMBL/GenBank/DDBJ databases">
        <title>Vibrio galatheae sp. nov., a novel member of the Vibrionaceae family isolated from the Solomon Islands.</title>
        <authorList>
            <person name="Giubergia S."/>
            <person name="Machado H."/>
            <person name="Mateiu R.V."/>
            <person name="Gram L."/>
        </authorList>
    </citation>
    <scope>NUCLEOTIDE SEQUENCE [LARGE SCALE GENOMIC DNA]</scope>
    <source>
        <strain evidence="3">DSM 19134</strain>
    </source>
</reference>
<proteinExistence type="predicted"/>
<dbReference type="Pfam" id="PF13503">
    <property type="entry name" value="DUF4123"/>
    <property type="match status" value="1"/>
</dbReference>
<gene>
    <name evidence="2" type="ORF">AKJ31_12165</name>
</gene>
<feature type="domain" description="DUF4123" evidence="1">
    <location>
        <begin position="11"/>
        <end position="124"/>
    </location>
</feature>
<dbReference type="RefSeq" id="WP_053409369.1">
    <property type="nucleotide sequence ID" value="NZ_LHPI01000009.1"/>
</dbReference>
<evidence type="ECO:0000313" key="3">
    <source>
        <dbReference type="Proteomes" id="UP000037530"/>
    </source>
</evidence>
<dbReference type="AlphaFoldDB" id="A0A0M0HZX5"/>
<evidence type="ECO:0000259" key="1">
    <source>
        <dbReference type="Pfam" id="PF13503"/>
    </source>
</evidence>
<sequence>MIDGGELYLMLVDTLRVLDAKQICAQEENEWEPLYLGTDWQPQLDNSPIWIKVKPNDAIWQRWENEVNWATSAIVFIYSTGILLQDAINALKNNITAYSQDGRLFFLRFYSPYTLSLIAKHGDETVTNKILGVSHTARLSPLVSADYDVDSIVRTNTNNKNSSLVLPNTLIEELLQ</sequence>
<accession>A0A0M0HZX5</accession>
<keyword evidence="3" id="KW-1185">Reference proteome</keyword>
<dbReference type="STRING" id="171383.AKJ31_12165"/>
<dbReference type="Proteomes" id="UP000037530">
    <property type="component" value="Unassembled WGS sequence"/>
</dbReference>
<organism evidence="2 3">
    <name type="scientific">Vibrio hepatarius</name>
    <dbReference type="NCBI Taxonomy" id="171383"/>
    <lineage>
        <taxon>Bacteria</taxon>
        <taxon>Pseudomonadati</taxon>
        <taxon>Pseudomonadota</taxon>
        <taxon>Gammaproteobacteria</taxon>
        <taxon>Vibrionales</taxon>
        <taxon>Vibrionaceae</taxon>
        <taxon>Vibrio</taxon>
        <taxon>Vibrio oreintalis group</taxon>
    </lineage>
</organism>
<comment type="caution">
    <text evidence="2">The sequence shown here is derived from an EMBL/GenBank/DDBJ whole genome shotgun (WGS) entry which is preliminary data.</text>
</comment>
<dbReference type="EMBL" id="LHPI01000009">
    <property type="protein sequence ID" value="KOO07631.1"/>
    <property type="molecule type" value="Genomic_DNA"/>
</dbReference>
<protein>
    <recommendedName>
        <fullName evidence="1">DUF4123 domain-containing protein</fullName>
    </recommendedName>
</protein>
<dbReference type="OrthoDB" id="5905401at2"/>
<evidence type="ECO:0000313" key="2">
    <source>
        <dbReference type="EMBL" id="KOO07631.1"/>
    </source>
</evidence>